<keyword evidence="2" id="KW-1015">Disulfide bond</keyword>
<dbReference type="Gene3D" id="2.10.50.10">
    <property type="entry name" value="Tumor Necrosis Factor Receptor, subunit A, domain 2"/>
    <property type="match status" value="1"/>
</dbReference>
<dbReference type="PANTHER" id="PTHR44103:SF1">
    <property type="entry name" value="PROPROTEIN CONVERTASE P"/>
    <property type="match status" value="1"/>
</dbReference>
<evidence type="ECO:0000313" key="4">
    <source>
        <dbReference type="EMBL" id="CAK9029722.1"/>
    </source>
</evidence>
<feature type="domain" description="EGF-like" evidence="3">
    <location>
        <begin position="460"/>
        <end position="495"/>
    </location>
</feature>
<protein>
    <submittedName>
        <fullName evidence="4">Extracellular matrix protein FRAS1</fullName>
    </submittedName>
</protein>
<feature type="disulfide bond" evidence="2">
    <location>
        <begin position="485"/>
        <end position="494"/>
    </location>
</feature>
<keyword evidence="1" id="KW-0732">Signal</keyword>
<dbReference type="SMART" id="SM01411">
    <property type="entry name" value="Ephrin_rec_like"/>
    <property type="match status" value="2"/>
</dbReference>
<gene>
    <name evidence="4" type="ORF">SCF082_LOCUS18915</name>
</gene>
<dbReference type="PANTHER" id="PTHR44103">
    <property type="entry name" value="PROPROTEIN CONVERTASE P"/>
    <property type="match status" value="1"/>
</dbReference>
<dbReference type="InterPro" id="IPR028994">
    <property type="entry name" value="Integrin_alpha_N"/>
</dbReference>
<organism evidence="4 5">
    <name type="scientific">Durusdinium trenchii</name>
    <dbReference type="NCBI Taxonomy" id="1381693"/>
    <lineage>
        <taxon>Eukaryota</taxon>
        <taxon>Sar</taxon>
        <taxon>Alveolata</taxon>
        <taxon>Dinophyceae</taxon>
        <taxon>Suessiales</taxon>
        <taxon>Symbiodiniaceae</taxon>
        <taxon>Durusdinium</taxon>
    </lineage>
</organism>
<dbReference type="Proteomes" id="UP001642464">
    <property type="component" value="Unassembled WGS sequence"/>
</dbReference>
<accession>A0ABP0KUU6</accession>
<dbReference type="InterPro" id="IPR000742">
    <property type="entry name" value="EGF"/>
</dbReference>
<evidence type="ECO:0000256" key="1">
    <source>
        <dbReference type="ARBA" id="ARBA00022729"/>
    </source>
</evidence>
<dbReference type="EMBL" id="CAXAMM010012780">
    <property type="protein sequence ID" value="CAK9029722.1"/>
    <property type="molecule type" value="Genomic_DNA"/>
</dbReference>
<name>A0ABP0KUU6_9DINO</name>
<dbReference type="Gene3D" id="2.130.10.130">
    <property type="entry name" value="Integrin alpha, N-terminal"/>
    <property type="match status" value="1"/>
</dbReference>
<evidence type="ECO:0000256" key="2">
    <source>
        <dbReference type="PROSITE-ProRule" id="PRU00076"/>
    </source>
</evidence>
<dbReference type="Pfam" id="PF13517">
    <property type="entry name" value="FG-GAP_3"/>
    <property type="match status" value="1"/>
</dbReference>
<dbReference type="PROSITE" id="PS50026">
    <property type="entry name" value="EGF_3"/>
    <property type="match status" value="1"/>
</dbReference>
<reference evidence="4 5" key="1">
    <citation type="submission" date="2024-02" db="EMBL/GenBank/DDBJ databases">
        <authorList>
            <person name="Chen Y."/>
            <person name="Shah S."/>
            <person name="Dougan E. K."/>
            <person name="Thang M."/>
            <person name="Chan C."/>
        </authorList>
    </citation>
    <scope>NUCLEOTIDE SEQUENCE [LARGE SCALE GENOMIC DNA]</scope>
</reference>
<proteinExistence type="predicted"/>
<dbReference type="InterPro" id="IPR013517">
    <property type="entry name" value="FG-GAP"/>
</dbReference>
<evidence type="ECO:0000313" key="5">
    <source>
        <dbReference type="Proteomes" id="UP001642464"/>
    </source>
</evidence>
<keyword evidence="5" id="KW-1185">Reference proteome</keyword>
<keyword evidence="2" id="KW-0245">EGF-like domain</keyword>
<dbReference type="SUPFAM" id="SSF69318">
    <property type="entry name" value="Integrin alpha N-terminal domain"/>
    <property type="match status" value="1"/>
</dbReference>
<evidence type="ECO:0000259" key="3">
    <source>
        <dbReference type="PROSITE" id="PS50026"/>
    </source>
</evidence>
<comment type="caution">
    <text evidence="2">Lacks conserved residue(s) required for the propagation of feature annotation.</text>
</comment>
<comment type="caution">
    <text evidence="4">The sequence shown here is derived from an EMBL/GenBank/DDBJ whole genome shotgun (WGS) entry which is preliminary data.</text>
</comment>
<sequence length="1086" mass="121002">MENISEFPEIILLTHGSTCDMLARDFDEDGDVDLILGDDKWLPSYSRYFERISAYRVVERTGDDNPLSIFNGSVQQIADIDGDGRLEIFSGQKKPFGSATLSHLHLLRRAADGSLVEMENSVWSLSGPFGSDLEVVFFFEIHVADWNSDGLPDVLKVSVVGFGESVTKGKLRWWIEDYRQHVLDLDMKLDVEAYGDIEAGFKDQEIVVDWNGDGFADLVVLRKSKSLHLYEHRDGEFKEVLDVFQNVTASLLGKGTATAVIVDWDIDGDLDLIISTESDGKLHYHEMVSGNLCKEELQHPFQNITIAPDIIKGKNYFGYIQPVIVDWDNDGDMDLFLGPPDGRYFEQLSDGTLREWPREESPVSELGDTTRTKWDFVDCDADGDYDLLRMEGGANPRVQVCEHKTSHVLRCDDAFPCLGTNLSKFRPQKTGWRMQLGNVADGRLKFITYDFAESRAVLWSSGICLPADPCHSKGLCLNRRAHCSCIAGHELADCSGCEPHFYSVQRKVGQMHDCKACPGARGKVCYGRGSCFDDAAGKMLAEESTARLMATGNGSCSCNEVHFYGKDEEGRSTCIHGICPAGTEENDGSCNPCAGGTFSSEGSSVCEACPVGHVSSPNSGACESCESIFIRSTPDDKKQSCQVLAMDVVLGLIFLSTCSCFSFLSLTGFSGRIPISDVSAQGQKVVVTTSTAHGLHKWACPKVTFAGTDVPDLESSNDWTIKALSLYQVTLHGESPMSLDDPKTDLLDSLNKPLELRSRQGEATPLVKRRRQFLKEWPLALERCSRGPDRSMTAGKLHDFLQFFETFIKERSMYYACSNIVKPLTKPFQLSFVELVGSRKIQWFASHYWGMPLRHFSDAIRKHAQCFERDWRDSAYWICTFSNSQWHVKEELGNGQWENSSFYLALKSPECKGTTMIIDELVLPLQRIWCLFEVYQTISLPRSDPFHGLLLCTSTGVLQQGKAGTDVAVAVAKTVAVLDTRGAQATSEEDRLMIHDLIEKMPGGFDTMNTFVRDNICQALEASHRHYETTVTWFCSRQIFPECVAKGSRLTLGGLGVESCSRPVVSMLATVRNRPQPFATVRNRPR</sequence>